<name>A0A6A4PBI8_LUPAL</name>
<gene>
    <name evidence="1" type="ORF">Lalb_Chr14g0364761</name>
</gene>
<reference evidence="2" key="1">
    <citation type="journal article" date="2020" name="Nat. Commun.">
        <title>Genome sequence of the cluster root forming white lupin.</title>
        <authorList>
            <person name="Hufnagel B."/>
            <person name="Marques A."/>
            <person name="Soriano A."/>
            <person name="Marques L."/>
            <person name="Divol F."/>
            <person name="Doumas P."/>
            <person name="Sallet E."/>
            <person name="Mancinotti D."/>
            <person name="Carrere S."/>
            <person name="Marande W."/>
            <person name="Arribat S."/>
            <person name="Keller J."/>
            <person name="Huneau C."/>
            <person name="Blein T."/>
            <person name="Aime D."/>
            <person name="Laguerre M."/>
            <person name="Taylor J."/>
            <person name="Schubert V."/>
            <person name="Nelson M."/>
            <person name="Geu-Flores F."/>
            <person name="Crespi M."/>
            <person name="Gallardo-Guerrero K."/>
            <person name="Delaux P.-M."/>
            <person name="Salse J."/>
            <person name="Berges H."/>
            <person name="Guyot R."/>
            <person name="Gouzy J."/>
            <person name="Peret B."/>
        </authorList>
    </citation>
    <scope>NUCLEOTIDE SEQUENCE [LARGE SCALE GENOMIC DNA]</scope>
    <source>
        <strain evidence="2">cv. Amiga</strain>
    </source>
</reference>
<dbReference type="Proteomes" id="UP000447434">
    <property type="component" value="Chromosome 14"/>
</dbReference>
<protein>
    <submittedName>
        <fullName evidence="1">Uncharacterized protein</fullName>
    </submittedName>
</protein>
<evidence type="ECO:0000313" key="1">
    <source>
        <dbReference type="EMBL" id="KAE9599662.1"/>
    </source>
</evidence>
<keyword evidence="2" id="KW-1185">Reference proteome</keyword>
<dbReference type="AlphaFoldDB" id="A0A6A4PBI8"/>
<evidence type="ECO:0000313" key="2">
    <source>
        <dbReference type="Proteomes" id="UP000447434"/>
    </source>
</evidence>
<dbReference type="EMBL" id="WOCE01000014">
    <property type="protein sequence ID" value="KAE9599662.1"/>
    <property type="molecule type" value="Genomic_DNA"/>
</dbReference>
<organism evidence="1 2">
    <name type="scientific">Lupinus albus</name>
    <name type="common">White lupine</name>
    <name type="synonym">Lupinus termis</name>
    <dbReference type="NCBI Taxonomy" id="3870"/>
    <lineage>
        <taxon>Eukaryota</taxon>
        <taxon>Viridiplantae</taxon>
        <taxon>Streptophyta</taxon>
        <taxon>Embryophyta</taxon>
        <taxon>Tracheophyta</taxon>
        <taxon>Spermatophyta</taxon>
        <taxon>Magnoliopsida</taxon>
        <taxon>eudicotyledons</taxon>
        <taxon>Gunneridae</taxon>
        <taxon>Pentapetalae</taxon>
        <taxon>rosids</taxon>
        <taxon>fabids</taxon>
        <taxon>Fabales</taxon>
        <taxon>Fabaceae</taxon>
        <taxon>Papilionoideae</taxon>
        <taxon>50 kb inversion clade</taxon>
        <taxon>genistoids sensu lato</taxon>
        <taxon>core genistoids</taxon>
        <taxon>Genisteae</taxon>
        <taxon>Lupinus</taxon>
    </lineage>
</organism>
<sequence length="61" mass="6943">MSWLETWCNLLSSPFTSSSVGQLRKPRKSKRSKLCDKGAVSIARSKPRLMLLMFTRLVEAD</sequence>
<comment type="caution">
    <text evidence="1">The sequence shown here is derived from an EMBL/GenBank/DDBJ whole genome shotgun (WGS) entry which is preliminary data.</text>
</comment>
<proteinExistence type="predicted"/>
<accession>A0A6A4PBI8</accession>